<organism evidence="1 2">
    <name type="scientific">Belliella filtrata</name>
    <dbReference type="NCBI Taxonomy" id="2923435"/>
    <lineage>
        <taxon>Bacteria</taxon>
        <taxon>Pseudomonadati</taxon>
        <taxon>Bacteroidota</taxon>
        <taxon>Cytophagia</taxon>
        <taxon>Cytophagales</taxon>
        <taxon>Cyclobacteriaceae</taxon>
        <taxon>Belliella</taxon>
    </lineage>
</organism>
<evidence type="ECO:0000313" key="1">
    <source>
        <dbReference type="EMBL" id="MCH7408237.1"/>
    </source>
</evidence>
<evidence type="ECO:0000313" key="2">
    <source>
        <dbReference type="Proteomes" id="UP001165489"/>
    </source>
</evidence>
<dbReference type="EMBL" id="JAKZGP010000003">
    <property type="protein sequence ID" value="MCH7408237.1"/>
    <property type="molecule type" value="Genomic_DNA"/>
</dbReference>
<reference evidence="1" key="1">
    <citation type="submission" date="2022-03" db="EMBL/GenBank/DDBJ databases">
        <title>De novo assembled genomes of Belliella spp. (Cyclobacteriaceae) strains.</title>
        <authorList>
            <person name="Szabo A."/>
            <person name="Korponai K."/>
            <person name="Felfoldi T."/>
        </authorList>
    </citation>
    <scope>NUCLEOTIDE SEQUENCE</scope>
    <source>
        <strain evidence="1">DSM 111904</strain>
    </source>
</reference>
<dbReference type="RefSeq" id="WP_241346300.1">
    <property type="nucleotide sequence ID" value="NZ_JAKZGP010000003.1"/>
</dbReference>
<protein>
    <submittedName>
        <fullName evidence="1">Uncharacterized protein</fullName>
    </submittedName>
</protein>
<dbReference type="Proteomes" id="UP001165489">
    <property type="component" value="Unassembled WGS sequence"/>
</dbReference>
<sequence>MSNTVTISTEAQHAGAFAFQNISRVKRSESSATSVIGMLELCGMLEVIETSSFDFPNFPEAKKKFNVVYFKINESFASLKGLFRGLTSLGKPGEVILENEVSQGVFTLKYYQSNEIKVKSYLATLIETVENELRFKQVLDQIIENQRKIKAEEGLLLQKLFA</sequence>
<keyword evidence="2" id="KW-1185">Reference proteome</keyword>
<accession>A0ABS9UVP4</accession>
<name>A0ABS9UVP4_9BACT</name>
<gene>
    <name evidence="1" type="ORF">MM239_02430</name>
</gene>
<comment type="caution">
    <text evidence="1">The sequence shown here is derived from an EMBL/GenBank/DDBJ whole genome shotgun (WGS) entry which is preliminary data.</text>
</comment>
<proteinExistence type="predicted"/>